<name>A0A0C3D157_OIDMZ</name>
<dbReference type="STRING" id="913774.A0A0C3D157"/>
<organism evidence="6 7">
    <name type="scientific">Oidiodendron maius (strain Zn)</name>
    <dbReference type="NCBI Taxonomy" id="913774"/>
    <lineage>
        <taxon>Eukaryota</taxon>
        <taxon>Fungi</taxon>
        <taxon>Dikarya</taxon>
        <taxon>Ascomycota</taxon>
        <taxon>Pezizomycotina</taxon>
        <taxon>Leotiomycetes</taxon>
        <taxon>Leotiomycetes incertae sedis</taxon>
        <taxon>Myxotrichaceae</taxon>
        <taxon>Oidiodendron</taxon>
    </lineage>
</organism>
<keyword evidence="3" id="KW-0238">DNA-binding</keyword>
<dbReference type="FunCoup" id="A0A0C3D157">
    <property type="interactions" value="474"/>
</dbReference>
<evidence type="ECO:0000313" key="7">
    <source>
        <dbReference type="Proteomes" id="UP000054321"/>
    </source>
</evidence>
<dbReference type="PANTHER" id="PTHR31845:SF21">
    <property type="entry name" value="REGULATORY PROTEIN LEU3"/>
    <property type="match status" value="1"/>
</dbReference>
<dbReference type="CDD" id="cd12148">
    <property type="entry name" value="fungal_TF_MHR"/>
    <property type="match status" value="1"/>
</dbReference>
<dbReference type="OrthoDB" id="3163292at2759"/>
<sequence>MNVLDEVHLSPQYLQYNNTGYASIEQSERLSHPEEFSASGRYTNARELAGILLTANQIDELFRIYFEKYHPFLTILDPELSPDEYYALSPLLFWLVISVASRRFEEEPTLISALSQSVPAMLWRCVGEYPHRRPMVDAIIILCVWPFPAPSLWTDPSVILVGIAKTVAMQLGLHNPTSFMDHAGHPDQCSEKEIRDAIISWSACYIAAQCITSGVGQESLFKRDSTIERACEQGNPYALPAKLRYRLLISRISVRISILMSENMYTPFGLPSDTDRDLLMGDIESGLDRLENEILGHCDVQIRLWLCCTRLQLRLFHFFDIASHNHRKLGLLKIFTTASTLIETILAEDSNSKFLLYSPPYIYRMLTIAAVVLLKTIKSNYSCNIDASIVKRNINSVIMILRHYCLDDGDTYGRSSKILARLWNLHQYGIASSSDNTSLRDLGANILHGTLWTWKHTFDGEICTAYTEHTGEDRAHEQDMVHSGAELQTLNMDENARHPITDFNITNWIWDLGLPFGQS</sequence>
<accession>A0A0C3D157</accession>
<dbReference type="Proteomes" id="UP000054321">
    <property type="component" value="Unassembled WGS sequence"/>
</dbReference>
<keyword evidence="2" id="KW-0805">Transcription regulation</keyword>
<keyword evidence="4" id="KW-0804">Transcription</keyword>
<comment type="subcellular location">
    <subcellularLocation>
        <location evidence="1">Nucleus</location>
    </subcellularLocation>
</comment>
<evidence type="ECO:0000313" key="6">
    <source>
        <dbReference type="EMBL" id="KIM95607.1"/>
    </source>
</evidence>
<dbReference type="EMBL" id="KN832886">
    <property type="protein sequence ID" value="KIM95607.1"/>
    <property type="molecule type" value="Genomic_DNA"/>
</dbReference>
<dbReference type="PANTHER" id="PTHR31845">
    <property type="entry name" value="FINGER DOMAIN PROTEIN, PUTATIVE-RELATED"/>
    <property type="match status" value="1"/>
</dbReference>
<evidence type="ECO:0000256" key="2">
    <source>
        <dbReference type="ARBA" id="ARBA00023015"/>
    </source>
</evidence>
<dbReference type="GO" id="GO:0000976">
    <property type="term" value="F:transcription cis-regulatory region binding"/>
    <property type="evidence" value="ECO:0007669"/>
    <property type="project" value="TreeGrafter"/>
</dbReference>
<evidence type="ECO:0000256" key="5">
    <source>
        <dbReference type="ARBA" id="ARBA00023242"/>
    </source>
</evidence>
<gene>
    <name evidence="6" type="ORF">OIDMADRAFT_59397</name>
</gene>
<dbReference type="HOGENOM" id="CLU_011455_4_1_1"/>
<reference evidence="7" key="2">
    <citation type="submission" date="2015-01" db="EMBL/GenBank/DDBJ databases">
        <title>Evolutionary Origins and Diversification of the Mycorrhizal Mutualists.</title>
        <authorList>
            <consortium name="DOE Joint Genome Institute"/>
            <consortium name="Mycorrhizal Genomics Consortium"/>
            <person name="Kohler A."/>
            <person name="Kuo A."/>
            <person name="Nagy L.G."/>
            <person name="Floudas D."/>
            <person name="Copeland A."/>
            <person name="Barry K.W."/>
            <person name="Cichocki N."/>
            <person name="Veneault-Fourrey C."/>
            <person name="LaButti K."/>
            <person name="Lindquist E.A."/>
            <person name="Lipzen A."/>
            <person name="Lundell T."/>
            <person name="Morin E."/>
            <person name="Murat C."/>
            <person name="Riley R."/>
            <person name="Ohm R."/>
            <person name="Sun H."/>
            <person name="Tunlid A."/>
            <person name="Henrissat B."/>
            <person name="Grigoriev I.V."/>
            <person name="Hibbett D.S."/>
            <person name="Martin F."/>
        </authorList>
    </citation>
    <scope>NUCLEOTIDE SEQUENCE [LARGE SCALE GENOMIC DNA]</scope>
    <source>
        <strain evidence="7">Zn</strain>
    </source>
</reference>
<evidence type="ECO:0000256" key="3">
    <source>
        <dbReference type="ARBA" id="ARBA00023125"/>
    </source>
</evidence>
<keyword evidence="7" id="KW-1185">Reference proteome</keyword>
<evidence type="ECO:0000256" key="1">
    <source>
        <dbReference type="ARBA" id="ARBA00004123"/>
    </source>
</evidence>
<dbReference type="AlphaFoldDB" id="A0A0C3D157"/>
<dbReference type="GO" id="GO:0000981">
    <property type="term" value="F:DNA-binding transcription factor activity, RNA polymerase II-specific"/>
    <property type="evidence" value="ECO:0007669"/>
    <property type="project" value="TreeGrafter"/>
</dbReference>
<dbReference type="GO" id="GO:0005634">
    <property type="term" value="C:nucleus"/>
    <property type="evidence" value="ECO:0007669"/>
    <property type="project" value="UniProtKB-SubCell"/>
</dbReference>
<proteinExistence type="predicted"/>
<dbReference type="InterPro" id="IPR051089">
    <property type="entry name" value="prtT"/>
</dbReference>
<evidence type="ECO:0008006" key="8">
    <source>
        <dbReference type="Google" id="ProtNLM"/>
    </source>
</evidence>
<protein>
    <recommendedName>
        <fullName evidence="8">Transcription factor domain-containing protein</fullName>
    </recommendedName>
</protein>
<keyword evidence="5" id="KW-0539">Nucleus</keyword>
<dbReference type="InParanoid" id="A0A0C3D157"/>
<evidence type="ECO:0000256" key="4">
    <source>
        <dbReference type="ARBA" id="ARBA00023163"/>
    </source>
</evidence>
<reference evidence="6 7" key="1">
    <citation type="submission" date="2014-04" db="EMBL/GenBank/DDBJ databases">
        <authorList>
            <consortium name="DOE Joint Genome Institute"/>
            <person name="Kuo A."/>
            <person name="Martino E."/>
            <person name="Perotto S."/>
            <person name="Kohler A."/>
            <person name="Nagy L.G."/>
            <person name="Floudas D."/>
            <person name="Copeland A."/>
            <person name="Barry K.W."/>
            <person name="Cichocki N."/>
            <person name="Veneault-Fourrey C."/>
            <person name="LaButti K."/>
            <person name="Lindquist E.A."/>
            <person name="Lipzen A."/>
            <person name="Lundell T."/>
            <person name="Morin E."/>
            <person name="Murat C."/>
            <person name="Sun H."/>
            <person name="Tunlid A."/>
            <person name="Henrissat B."/>
            <person name="Grigoriev I.V."/>
            <person name="Hibbett D.S."/>
            <person name="Martin F."/>
            <person name="Nordberg H.P."/>
            <person name="Cantor M.N."/>
            <person name="Hua S.X."/>
        </authorList>
    </citation>
    <scope>NUCLEOTIDE SEQUENCE [LARGE SCALE GENOMIC DNA]</scope>
    <source>
        <strain evidence="6 7">Zn</strain>
    </source>
</reference>